<accession>A0A1F6GFS6</accession>
<dbReference type="EMBL" id="MFNE01000006">
    <property type="protein sequence ID" value="OGG96952.1"/>
    <property type="molecule type" value="Genomic_DNA"/>
</dbReference>
<gene>
    <name evidence="1" type="ORF">A2527_02525</name>
</gene>
<dbReference type="Proteomes" id="UP000178449">
    <property type="component" value="Unassembled WGS sequence"/>
</dbReference>
<organism evidence="1 2">
    <name type="scientific">Candidatus Lambdaproteobacteria bacterium RIFOXYD2_FULL_50_16</name>
    <dbReference type="NCBI Taxonomy" id="1817772"/>
    <lineage>
        <taxon>Bacteria</taxon>
        <taxon>Pseudomonadati</taxon>
        <taxon>Pseudomonadota</taxon>
        <taxon>Candidatus Lambdaproteobacteria</taxon>
    </lineage>
</organism>
<comment type="caution">
    <text evidence="1">The sequence shown here is derived from an EMBL/GenBank/DDBJ whole genome shotgun (WGS) entry which is preliminary data.</text>
</comment>
<dbReference type="AlphaFoldDB" id="A0A1F6GFS6"/>
<proteinExistence type="predicted"/>
<name>A0A1F6GFS6_9PROT</name>
<reference evidence="1 2" key="1">
    <citation type="journal article" date="2016" name="Nat. Commun.">
        <title>Thousands of microbial genomes shed light on interconnected biogeochemical processes in an aquifer system.</title>
        <authorList>
            <person name="Anantharaman K."/>
            <person name="Brown C.T."/>
            <person name="Hug L.A."/>
            <person name="Sharon I."/>
            <person name="Castelle C.J."/>
            <person name="Probst A.J."/>
            <person name="Thomas B.C."/>
            <person name="Singh A."/>
            <person name="Wilkins M.J."/>
            <person name="Karaoz U."/>
            <person name="Brodie E.L."/>
            <person name="Williams K.H."/>
            <person name="Hubbard S.S."/>
            <person name="Banfield J.F."/>
        </authorList>
    </citation>
    <scope>NUCLEOTIDE SEQUENCE [LARGE SCALE GENOMIC DNA]</scope>
</reference>
<sequence length="341" mass="35931">MGPAIFIGSKMKPTRAFFILLLLLLGISLSGCKDTKATHDAGLLETCKYALDQSLWDDAITACSLVLTDDGYHLTAQAYMGRADASLFTILSNLSGSGGMAALINGLPTATQAKDYLLALDLLLGSIKKPDQSVYLEGLLLSSMLVLKETTALLSLEVDAAGNVTHCASSGSISSCSFNFALDQGTFSSTDVVAGEIPVSLTFSGMGTTFYTGVCGHSTSESHTTKVVDATSDLANGSGGYYPLKITEKMTVNGCTVQSNSPLYYNKVASENLTTSITGLDKLNFYSKMDTGNNYTQTITKGVQTATSINVCNSDAIPVTAASDGKLNDCEILYFMQNLSL</sequence>
<evidence type="ECO:0000313" key="1">
    <source>
        <dbReference type="EMBL" id="OGG96952.1"/>
    </source>
</evidence>
<dbReference type="STRING" id="1817772.A2527_02525"/>
<protein>
    <submittedName>
        <fullName evidence="1">Uncharacterized protein</fullName>
    </submittedName>
</protein>
<evidence type="ECO:0000313" key="2">
    <source>
        <dbReference type="Proteomes" id="UP000178449"/>
    </source>
</evidence>